<reference evidence="2" key="1">
    <citation type="submission" date="2021-03" db="EMBL/GenBank/DDBJ databases">
        <authorList>
            <person name="Alqahtani R."/>
            <person name="Behailu E."/>
            <person name="Cappabianca D.W."/>
            <person name="Csanadi-Schwartz K.M."/>
            <person name="Dalal A.S."/>
            <person name="Fahim M.S."/>
            <person name="Franklin J.M."/>
            <person name="Gluckman M.H."/>
            <person name="Levine C.J."/>
            <person name="Martin N."/>
            <person name="Milza N."/>
            <person name="Najmabadi R."/>
            <person name="Newman A.M."/>
            <person name="Pajunar M."/>
            <person name="Qalawee I."/>
            <person name="Rizvi A."/>
            <person name="Samuel A."/>
            <person name="Smith A."/>
            <person name="Swann F.E."/>
            <person name="Sweeney P."/>
            <person name="Torres N.R."/>
            <person name="Ventrone L."/>
            <person name="Ventura L."/>
            <person name="Wroe M."/>
            <person name="Acquaye N.A."/>
            <person name="Agnes T.J."/>
            <person name="Ahmed A."/>
            <person name="Ahmed S."/>
            <person name="Amodu B.A."/>
            <person name="Arefeayne N.F."/>
            <person name="Asamoah-Frimpong E.A."/>
            <person name="Attaran A."/>
            <person name="Barragan J.M."/>
            <person name="Baumgarten L.N."/>
            <person name="Berhane B."/>
            <person name="Beyene A."/>
            <person name="Bhattarai B."/>
            <person name="Biondokin D.V."/>
            <person name="Boone B.K."/>
            <person name="Burney S.Z."/>
            <person name="Cayanan J.-R.T."/>
            <person name="Cesta G."/>
            <person name="Chang J."/>
            <person name="Chavez J."/>
            <person name="Chorbajian C."/>
            <person name="Christian S."/>
            <person name="Corns J.R."/>
            <person name="Corns N.R."/>
            <person name="Cowan J.T."/>
            <person name="Coyne C."/>
            <person name="Dadzie B."/>
            <person name="Datu D.-L.V."/>
            <person name="Deng B.C."/>
            <person name="Der L."/>
            <person name="Dickerson K."/>
            <person name="Dozier E."/>
            <person name="Egbunine A.O."/>
            <person name="Farooq M."/>
            <person name="Fonge A.E."/>
            <person name="Ghomsi-Nono M.P."/>
            <person name="Giampietro H."/>
            <person name="Gunnison R.P."/>
            <person name="Han S.H."/>
            <person name="Hennigan A.J."/>
            <person name="Hong A.N."/>
            <person name="Ijomor E.C."/>
            <person name="Jalali A."/>
            <person name="Jamil T.Z."/>
            <person name="Jenkins C.R."/>
            <person name="Joseph M.A."/>
            <person name="Jowanowitch O.J."/>
            <person name="Kang D."/>
            <person name="Khan A."/>
            <person name="Khan Z.K."/>
            <person name="Kiewe T."/>
            <person name="Kjerulf A.B."/>
            <person name="Kolosey V."/>
            <person name="Kurup M."/>
            <person name="Lee V.H."/>
            <person name="Llontop-Maldonado V."/>
            <person name="Long P."/>
            <person name="Lu N."/>
            <person name="Majekodunmi A."/>
            <person name="Malik H.W."/>
            <person name="Marcellino S.C."/>
            <person name="Martinez L.A."/>
            <person name="Meher F.N."/>
            <person name="Michelin M.A."/>
            <person name="Mitchell K.G."/>
            <person name="Mullens W.J."/>
            <person name="Nwakama C."/>
            <person name="Nwosu F.T."/>
            <person name="Oboh E.C."/>
            <person name="Odujinrin O."/>
            <person name="Ogunsan O."/>
            <person name="O'Neill K."/>
            <person name="Oxlaj J.A."/>
            <person name="Patel A.K."/>
            <person name="Patel B.R."/>
            <person name="Pham Q."/>
            <person name="Porter J."/>
            <person name="Portes J."/>
            <person name="Prokopenko A."/>
            <person name="Quraishi M."/>
            <person name="Qureshi M.-A."/>
            <person name="Rivera A."/>
            <person name="Rubalsky V."/>
            <person name="Saikali Y."/>
            <person name="Saqaf K."/>
            <person name="Saroya S.R."/>
            <person name="Seas A."/>
            <person name="Shadrick R.E."/>
            <person name="Sharda N."/>
            <person name="Sigindere M.T."/>
            <person name="Simbi V.G."/>
            <person name="Thuzar C."/>
            <person name="Tran K."/>
            <person name="Tran V.D."/>
            <person name="Trang W."/>
            <person name="Vaishnav N."/>
            <person name="Vuong K."/>
            <person name="Walker C."/>
            <person name="Wallace S.A."/>
            <person name="Warfield J.C."/>
            <person name="Wikina T."/>
            <person name="Wobbeking F.T."/>
            <person name="Worrent L.D."/>
            <person name="Yan T."/>
            <person name="Zehra A."/>
            <person name="Avazpour P."/>
            <person name="Kim F.M."/>
            <person name="Mason K."/>
            <person name="Nguyen D.A."/>
            <person name="Pettit S.M."/>
            <person name="Zhou O.J."/>
            <person name="Brissett D.L."/>
            <person name="Gualtieri C."/>
            <person name="Hufford T.M."/>
            <person name="Ko J.M."/>
            <person name="Novak J.K."/>
            <person name="Smith Z.M."/>
            <person name="Mayer-Bacon C."/>
            <person name="Erill I."/>
            <person name="Caruso S.M."/>
            <person name="Garlena R.A."/>
            <person name="Russell D.A."/>
            <person name="Pope W.H."/>
            <person name="Jacobs-Sera D."/>
            <person name="Hatfull G.F."/>
        </authorList>
    </citation>
    <scope>NUCLEOTIDE SEQUENCE</scope>
</reference>
<feature type="compositionally biased region" description="Acidic residues" evidence="1">
    <location>
        <begin position="109"/>
        <end position="124"/>
    </location>
</feature>
<accession>A0A8F2IW58</accession>
<feature type="region of interest" description="Disordered" evidence="1">
    <location>
        <begin position="342"/>
        <end position="370"/>
    </location>
</feature>
<dbReference type="InterPro" id="IPR021145">
    <property type="entry name" value="Portal_protein_SPP1_Gp6-like"/>
</dbReference>
<evidence type="ECO:0000256" key="1">
    <source>
        <dbReference type="SAM" id="MobiDB-lite"/>
    </source>
</evidence>
<gene>
    <name evidence="2" type="primary">9</name>
    <name evidence="2" type="ORF">SEA_KIMJONGPHILL_9</name>
</gene>
<protein>
    <submittedName>
        <fullName evidence="2">Portal protein</fullName>
    </submittedName>
</protein>
<evidence type="ECO:0000313" key="2">
    <source>
        <dbReference type="EMBL" id="QWT29790.1"/>
    </source>
</evidence>
<dbReference type="GeneID" id="77931481"/>
<proteinExistence type="predicted"/>
<feature type="compositionally biased region" description="Low complexity" evidence="1">
    <location>
        <begin position="555"/>
        <end position="566"/>
    </location>
</feature>
<feature type="compositionally biased region" description="Acidic residues" evidence="1">
    <location>
        <begin position="345"/>
        <end position="355"/>
    </location>
</feature>
<dbReference type="Pfam" id="PF05133">
    <property type="entry name" value="SPP1_portal"/>
    <property type="match status" value="1"/>
</dbReference>
<keyword evidence="3" id="KW-1185">Reference proteome</keyword>
<dbReference type="KEGG" id="vg:77931481"/>
<feature type="compositionally biased region" description="Polar residues" evidence="1">
    <location>
        <begin position="359"/>
        <end position="370"/>
    </location>
</feature>
<dbReference type="EMBL" id="MW822144">
    <property type="protein sequence ID" value="QWT29790.1"/>
    <property type="molecule type" value="Genomic_DNA"/>
</dbReference>
<feature type="region of interest" description="Disordered" evidence="1">
    <location>
        <begin position="522"/>
        <end position="584"/>
    </location>
</feature>
<feature type="region of interest" description="Disordered" evidence="1">
    <location>
        <begin position="104"/>
        <end position="149"/>
    </location>
</feature>
<dbReference type="RefSeq" id="YP_010655615.1">
    <property type="nucleotide sequence ID" value="NC_070830.1"/>
</dbReference>
<feature type="compositionally biased region" description="Pro residues" evidence="1">
    <location>
        <begin position="572"/>
        <end position="584"/>
    </location>
</feature>
<name>A0A8F2IW58_9CAUD</name>
<organism evidence="2 3">
    <name type="scientific">Streptomyces phage KimJongPhill</name>
    <dbReference type="NCBI Taxonomy" id="2848886"/>
    <lineage>
        <taxon>Viruses</taxon>
        <taxon>Duplodnaviria</taxon>
        <taxon>Heunggongvirae</taxon>
        <taxon>Uroviricota</taxon>
        <taxon>Caudoviricetes</taxon>
        <taxon>Zukovirus</taxon>
        <taxon>Zukovirus phill</taxon>
    </lineage>
</organism>
<sequence length="584" mass="63447">MAMEDRVVDGYVVPTAVEGEGGETPAAANMPDPQIWLDLDEALESLHDALPGYDKAEAYYDGTVKEKFLSRAVQALLTGSDTDFNVNLAGRVVDAVQDRMEIAAVTAEPIDDGEEDDTEDDTTESDNSGMGASGIMPAGVEQPDDEEMSDEEKALDEAVSKIWRDNEMDIEAPEVHEKMLEYGDAYLFVGLCDDEDEPDSNRVDLFFNSPKNVRILYEDENPRKKRLSIKRWEVGPKANKRIRLNLYYKDGTYKFISKGASDRSGAADFQVFTDDSTDEKGFLPNDTGEIPFFHFRTARPYGRPEHLKAYGCQDALTKIITNMMSTSDFAAFPQRWALQETGTTTDDDLDWDEGDNGATADTKNPSDLQSQLISGPGRIWPLRNMKAVGQFTAADVSQFLQPLDKFTGLMAAVTATPVSYFLVTLGATATPASGESQRKGESPFISKVNARQLSAEATWQDAVSYGLKLLGLEAEVKVRWAPVQVVSGKEGWEAVQAQQKAGVPVRQTLLEAGYTEAEVTSWGYTEDNPDGSGAADNLDMSGVPLPGNSFGSSPAAVAQNQQALAAGTPLPETAPKPPAQPAAV</sequence>
<evidence type="ECO:0000313" key="3">
    <source>
        <dbReference type="Proteomes" id="UP000683386"/>
    </source>
</evidence>
<dbReference type="Proteomes" id="UP000683386">
    <property type="component" value="Segment"/>
</dbReference>